<evidence type="ECO:0000313" key="3">
    <source>
        <dbReference type="Proteomes" id="UP000060071"/>
    </source>
</evidence>
<protein>
    <submittedName>
        <fullName evidence="2">Uncharacterized protein</fullName>
    </submittedName>
</protein>
<feature type="region of interest" description="Disordered" evidence="1">
    <location>
        <begin position="36"/>
        <end position="70"/>
    </location>
</feature>
<evidence type="ECO:0000313" key="2">
    <source>
        <dbReference type="EMBL" id="ALW89637.1"/>
    </source>
</evidence>
<proteinExistence type="predicted"/>
<gene>
    <name evidence="2" type="ORF">AUC44_12615</name>
</gene>
<sequence>MAIVKMFPTPMAADAERGSLRYGRGNLTLLGAAKRWPTPTASPWRSGRASSATLERNSRPLSEVAAQGEASGQLNPLWVEWLMGFPPGWTDLEDSATLSSPTKPS</sequence>
<evidence type="ECO:0000256" key="1">
    <source>
        <dbReference type="SAM" id="MobiDB-lite"/>
    </source>
</evidence>
<dbReference type="EMBL" id="CP013910">
    <property type="protein sequence ID" value="ALW89637.1"/>
    <property type="molecule type" value="Genomic_DNA"/>
</dbReference>
<reference evidence="2 3" key="1">
    <citation type="submission" date="2015-12" db="EMBL/GenBank/DDBJ databases">
        <authorList>
            <person name="Kim M.K."/>
            <person name="Srinivasan S."/>
            <person name="Lee J.-J."/>
            <person name="Kim K."/>
        </authorList>
    </citation>
    <scope>NUCLEOTIDE SEQUENCE [LARGE SCALE GENOMIC DNA]</scope>
    <source>
        <strain evidence="2 3">BM2</strain>
    </source>
</reference>
<name>A0ABM5X778_9DEIO</name>
<organism evidence="2 3">
    <name type="scientific">Deinococcus actinosclerus</name>
    <dbReference type="NCBI Taxonomy" id="1768108"/>
    <lineage>
        <taxon>Bacteria</taxon>
        <taxon>Thermotogati</taxon>
        <taxon>Deinococcota</taxon>
        <taxon>Deinococci</taxon>
        <taxon>Deinococcales</taxon>
        <taxon>Deinococcaceae</taxon>
        <taxon>Deinococcus</taxon>
    </lineage>
</organism>
<feature type="compositionally biased region" description="Polar residues" evidence="1">
    <location>
        <begin position="39"/>
        <end position="55"/>
    </location>
</feature>
<dbReference type="Proteomes" id="UP000060071">
    <property type="component" value="Chromosome"/>
</dbReference>
<keyword evidence="3" id="KW-1185">Reference proteome</keyword>
<accession>A0ABM5X778</accession>